<feature type="region of interest" description="Disordered" evidence="3">
    <location>
        <begin position="196"/>
        <end position="217"/>
    </location>
</feature>
<dbReference type="PANTHER" id="PTHR30055">
    <property type="entry name" value="HTH-TYPE TRANSCRIPTIONAL REGULATOR RUTR"/>
    <property type="match status" value="1"/>
</dbReference>
<keyword evidence="6" id="KW-1185">Reference proteome</keyword>
<accession>A0ABN1HCX2</accession>
<dbReference type="InterPro" id="IPR041583">
    <property type="entry name" value="TetR_C_31"/>
</dbReference>
<reference evidence="5 6" key="1">
    <citation type="journal article" date="2019" name="Int. J. Syst. Evol. Microbiol.">
        <title>The Global Catalogue of Microorganisms (GCM) 10K type strain sequencing project: providing services to taxonomists for standard genome sequencing and annotation.</title>
        <authorList>
            <consortium name="The Broad Institute Genomics Platform"/>
            <consortium name="The Broad Institute Genome Sequencing Center for Infectious Disease"/>
            <person name="Wu L."/>
            <person name="Ma J."/>
        </authorList>
    </citation>
    <scope>NUCLEOTIDE SEQUENCE [LARGE SCALE GENOMIC DNA]</scope>
    <source>
        <strain evidence="5 6">JCM 10671</strain>
    </source>
</reference>
<comment type="caution">
    <text evidence="5">The sequence shown here is derived from an EMBL/GenBank/DDBJ whole genome shotgun (WGS) entry which is preliminary data.</text>
</comment>
<evidence type="ECO:0000313" key="5">
    <source>
        <dbReference type="EMBL" id="GAA0638738.1"/>
    </source>
</evidence>
<sequence length="217" mass="22708">MAPLQPRRKAQPRREALLNAAVEVVGTQGLAGTTHRTVTEAAGVPLATASYYFSSIGELVAEALQTFVQRRAAEMASMDLGELHGVLTPGDIAGWYASKVMELDVPHRLAFYEVLVNAPRSPELAGPAREALATYQQATGAGLAAVGAPADPRQSRAFVALAVGFGLLHLVDPGDDDADQLVAAIRDLFLGQERSATDPDGVAERLATPAPADRSGA</sequence>
<dbReference type="SUPFAM" id="SSF46689">
    <property type="entry name" value="Homeodomain-like"/>
    <property type="match status" value="1"/>
</dbReference>
<evidence type="ECO:0000259" key="4">
    <source>
        <dbReference type="PROSITE" id="PS50977"/>
    </source>
</evidence>
<dbReference type="Pfam" id="PF17940">
    <property type="entry name" value="TetR_C_31"/>
    <property type="match status" value="1"/>
</dbReference>
<name>A0ABN1HCX2_9ACTN</name>
<evidence type="ECO:0000256" key="3">
    <source>
        <dbReference type="SAM" id="MobiDB-lite"/>
    </source>
</evidence>
<dbReference type="Proteomes" id="UP001500957">
    <property type="component" value="Unassembled WGS sequence"/>
</dbReference>
<dbReference type="PROSITE" id="PS50977">
    <property type="entry name" value="HTH_TETR_2"/>
    <property type="match status" value="1"/>
</dbReference>
<gene>
    <name evidence="5" type="ORF">GCM10009547_48650</name>
</gene>
<organism evidence="5 6">
    <name type="scientific">Sporichthya brevicatena</name>
    <dbReference type="NCBI Taxonomy" id="171442"/>
    <lineage>
        <taxon>Bacteria</taxon>
        <taxon>Bacillati</taxon>
        <taxon>Actinomycetota</taxon>
        <taxon>Actinomycetes</taxon>
        <taxon>Sporichthyales</taxon>
        <taxon>Sporichthyaceae</taxon>
        <taxon>Sporichthya</taxon>
    </lineage>
</organism>
<dbReference type="RefSeq" id="WP_344609759.1">
    <property type="nucleotide sequence ID" value="NZ_BAAAHE010000064.1"/>
</dbReference>
<evidence type="ECO:0000256" key="2">
    <source>
        <dbReference type="PROSITE-ProRule" id="PRU00335"/>
    </source>
</evidence>
<protein>
    <submittedName>
        <fullName evidence="5">TetR family transcriptional regulator</fullName>
    </submittedName>
</protein>
<proteinExistence type="predicted"/>
<dbReference type="InterPro" id="IPR009057">
    <property type="entry name" value="Homeodomain-like_sf"/>
</dbReference>
<evidence type="ECO:0000313" key="6">
    <source>
        <dbReference type="Proteomes" id="UP001500957"/>
    </source>
</evidence>
<dbReference type="EMBL" id="BAAAHE010000064">
    <property type="protein sequence ID" value="GAA0638738.1"/>
    <property type="molecule type" value="Genomic_DNA"/>
</dbReference>
<dbReference type="InterPro" id="IPR050109">
    <property type="entry name" value="HTH-type_TetR-like_transc_reg"/>
</dbReference>
<evidence type="ECO:0000256" key="1">
    <source>
        <dbReference type="ARBA" id="ARBA00023125"/>
    </source>
</evidence>
<feature type="domain" description="HTH tetR-type" evidence="4">
    <location>
        <begin position="11"/>
        <end position="71"/>
    </location>
</feature>
<feature type="DNA-binding region" description="H-T-H motif" evidence="2">
    <location>
        <begin position="34"/>
        <end position="53"/>
    </location>
</feature>
<dbReference type="PANTHER" id="PTHR30055:SF231">
    <property type="entry name" value="TRANSCRIPTIONAL REGULATORY PROTEIN (PROBABLY DEOR-FAMILY)-RELATED"/>
    <property type="match status" value="1"/>
</dbReference>
<keyword evidence="1 2" id="KW-0238">DNA-binding</keyword>
<dbReference type="Pfam" id="PF00440">
    <property type="entry name" value="TetR_N"/>
    <property type="match status" value="1"/>
</dbReference>
<dbReference type="InterPro" id="IPR001647">
    <property type="entry name" value="HTH_TetR"/>
</dbReference>
<dbReference type="Gene3D" id="1.10.357.10">
    <property type="entry name" value="Tetracycline Repressor, domain 2"/>
    <property type="match status" value="1"/>
</dbReference>